<keyword evidence="1" id="KW-0175">Coiled coil</keyword>
<keyword evidence="4" id="KW-1185">Reference proteome</keyword>
<keyword evidence="2" id="KW-1133">Transmembrane helix</keyword>
<feature type="coiled-coil region" evidence="1">
    <location>
        <begin position="66"/>
        <end position="93"/>
    </location>
</feature>
<evidence type="ECO:0000256" key="1">
    <source>
        <dbReference type="SAM" id="Coils"/>
    </source>
</evidence>
<protein>
    <submittedName>
        <fullName evidence="3">Uncharacterized protein</fullName>
    </submittedName>
</protein>
<comment type="caution">
    <text evidence="3">The sequence shown here is derived from an EMBL/GenBank/DDBJ whole genome shotgun (WGS) entry which is preliminary data.</text>
</comment>
<sequence length="110" mass="12846">MADAFVMSNHARALSRRRVDDVESVLAVYKRRVFFLFYFIFIYIHISKVARQSYSVFPICLTGFDYASLVETRHILMAELKALEEDKDKEVNNFISGVEDVDMMLHFALL</sequence>
<keyword evidence="2" id="KW-0472">Membrane</keyword>
<name>A0A8S0U402_OLEEU</name>
<dbReference type="AlphaFoldDB" id="A0A8S0U402"/>
<gene>
    <name evidence="3" type="ORF">OLEA9_A006202</name>
</gene>
<dbReference type="EMBL" id="CACTIH010007387">
    <property type="protein sequence ID" value="CAA3012031.1"/>
    <property type="molecule type" value="Genomic_DNA"/>
</dbReference>
<accession>A0A8S0U402</accession>
<organism evidence="3 4">
    <name type="scientific">Olea europaea subsp. europaea</name>
    <dbReference type="NCBI Taxonomy" id="158383"/>
    <lineage>
        <taxon>Eukaryota</taxon>
        <taxon>Viridiplantae</taxon>
        <taxon>Streptophyta</taxon>
        <taxon>Embryophyta</taxon>
        <taxon>Tracheophyta</taxon>
        <taxon>Spermatophyta</taxon>
        <taxon>Magnoliopsida</taxon>
        <taxon>eudicotyledons</taxon>
        <taxon>Gunneridae</taxon>
        <taxon>Pentapetalae</taxon>
        <taxon>asterids</taxon>
        <taxon>lamiids</taxon>
        <taxon>Lamiales</taxon>
        <taxon>Oleaceae</taxon>
        <taxon>Oleeae</taxon>
        <taxon>Olea</taxon>
    </lineage>
</organism>
<keyword evidence="2" id="KW-0812">Transmembrane</keyword>
<reference evidence="3 4" key="1">
    <citation type="submission" date="2019-12" db="EMBL/GenBank/DDBJ databases">
        <authorList>
            <person name="Alioto T."/>
            <person name="Alioto T."/>
            <person name="Gomez Garrido J."/>
        </authorList>
    </citation>
    <scope>NUCLEOTIDE SEQUENCE [LARGE SCALE GENOMIC DNA]</scope>
</reference>
<evidence type="ECO:0000313" key="3">
    <source>
        <dbReference type="EMBL" id="CAA3012031.1"/>
    </source>
</evidence>
<dbReference type="Gramene" id="OE9A006202T1">
    <property type="protein sequence ID" value="OE9A006202C1"/>
    <property type="gene ID" value="OE9A006202"/>
</dbReference>
<proteinExistence type="predicted"/>
<feature type="transmembrane region" description="Helical" evidence="2">
    <location>
        <begin position="29"/>
        <end position="46"/>
    </location>
</feature>
<evidence type="ECO:0000313" key="4">
    <source>
        <dbReference type="Proteomes" id="UP000594638"/>
    </source>
</evidence>
<dbReference type="Proteomes" id="UP000594638">
    <property type="component" value="Unassembled WGS sequence"/>
</dbReference>
<evidence type="ECO:0000256" key="2">
    <source>
        <dbReference type="SAM" id="Phobius"/>
    </source>
</evidence>